<dbReference type="EMBL" id="PZQS01000005">
    <property type="protein sequence ID" value="PVD29677.1"/>
    <property type="molecule type" value="Genomic_DNA"/>
</dbReference>
<reference evidence="2 3" key="1">
    <citation type="submission" date="2018-04" db="EMBL/GenBank/DDBJ databases">
        <title>The genome of golden apple snail Pomacea canaliculata provides insight into stress tolerance and invasive adaptation.</title>
        <authorList>
            <person name="Liu C."/>
            <person name="Liu B."/>
            <person name="Ren Y."/>
            <person name="Zhang Y."/>
            <person name="Wang H."/>
            <person name="Li S."/>
            <person name="Jiang F."/>
            <person name="Yin L."/>
            <person name="Zhang G."/>
            <person name="Qian W."/>
            <person name="Fan W."/>
        </authorList>
    </citation>
    <scope>NUCLEOTIDE SEQUENCE [LARGE SCALE GENOMIC DNA]</scope>
    <source>
        <strain evidence="2">SZHN2017</strain>
        <tissue evidence="2">Muscle</tissue>
    </source>
</reference>
<keyword evidence="3" id="KW-1185">Reference proteome</keyword>
<feature type="region of interest" description="Disordered" evidence="1">
    <location>
        <begin position="69"/>
        <end position="105"/>
    </location>
</feature>
<evidence type="ECO:0000256" key="1">
    <source>
        <dbReference type="SAM" id="MobiDB-lite"/>
    </source>
</evidence>
<name>A0A2T7P8C8_POMCA</name>
<evidence type="ECO:0000313" key="2">
    <source>
        <dbReference type="EMBL" id="PVD29677.1"/>
    </source>
</evidence>
<feature type="compositionally biased region" description="Polar residues" evidence="1">
    <location>
        <begin position="186"/>
        <end position="195"/>
    </location>
</feature>
<sequence>MDEESASKFINALIKSVQTLCHGYVDFNNGVEIIGYINLSVDKGSSFDYVLKEKVCKNEENSTLFISNSFHAQPKPDKPVKAKNGQVETHISQRRHSVDTSESNQLSSAISSISTVLSGSHSQEKSRSIFSAKDSPASSSSSSSHHIQSTAKRKGEDDVNHDHPPKAANLSHESSSQHFFHPESSPHVSATSSPVDSKPSMSDVAGNVGESSRRTSTVTSEEMQPHIAGTMLPQTATVTSDANSDLGVNLASSVLERIDDQSNSEMQEKDDSDLDLEVTFIKEEYVEGERSACEFQNSGGGQYGRGPDQRASTSSDSMADTPLYPVALHTSAAAATFAPGSHEMAAMAQHYSGIPSSSLGIGAGPSTSHQPGPSGMRGNVTQQQALPLPPGTRPACGYVHPDDAKKWMMYELVPGSGVFIHQDNYRIVMTKERDGQPDGKAMARYLMSCFWKQSDLVGASIAEPPRPHHRSLDKGIINAILVHDKAIGRA</sequence>
<proteinExistence type="predicted"/>
<feature type="region of interest" description="Disordered" evidence="1">
    <location>
        <begin position="291"/>
        <end position="318"/>
    </location>
</feature>
<dbReference type="AlphaFoldDB" id="A0A2T7P8C8"/>
<evidence type="ECO:0000313" key="3">
    <source>
        <dbReference type="Proteomes" id="UP000245119"/>
    </source>
</evidence>
<feature type="region of interest" description="Disordered" evidence="1">
    <location>
        <begin position="117"/>
        <end position="229"/>
    </location>
</feature>
<protein>
    <submittedName>
        <fullName evidence="2">Uncharacterized protein</fullName>
    </submittedName>
</protein>
<dbReference type="Proteomes" id="UP000245119">
    <property type="component" value="Linkage Group LG5"/>
</dbReference>
<feature type="compositionally biased region" description="Low complexity" evidence="1">
    <location>
        <begin position="128"/>
        <end position="149"/>
    </location>
</feature>
<dbReference type="OrthoDB" id="6162681at2759"/>
<gene>
    <name evidence="2" type="ORF">C0Q70_08932</name>
</gene>
<accession>A0A2T7P8C8</accession>
<comment type="caution">
    <text evidence="2">The sequence shown here is derived from an EMBL/GenBank/DDBJ whole genome shotgun (WGS) entry which is preliminary data.</text>
</comment>
<feature type="compositionally biased region" description="Basic and acidic residues" evidence="1">
    <location>
        <begin position="153"/>
        <end position="165"/>
    </location>
</feature>
<organism evidence="2 3">
    <name type="scientific">Pomacea canaliculata</name>
    <name type="common">Golden apple snail</name>
    <dbReference type="NCBI Taxonomy" id="400727"/>
    <lineage>
        <taxon>Eukaryota</taxon>
        <taxon>Metazoa</taxon>
        <taxon>Spiralia</taxon>
        <taxon>Lophotrochozoa</taxon>
        <taxon>Mollusca</taxon>
        <taxon>Gastropoda</taxon>
        <taxon>Caenogastropoda</taxon>
        <taxon>Architaenioglossa</taxon>
        <taxon>Ampullarioidea</taxon>
        <taxon>Ampullariidae</taxon>
        <taxon>Pomacea</taxon>
    </lineage>
</organism>